<dbReference type="Proteomes" id="UP000321363">
    <property type="component" value="Unassembled WGS sequence"/>
</dbReference>
<dbReference type="OrthoDB" id="9801841at2"/>
<dbReference type="InterPro" id="IPR003661">
    <property type="entry name" value="HisK_dim/P_dom"/>
</dbReference>
<dbReference type="SMART" id="SM00065">
    <property type="entry name" value="GAF"/>
    <property type="match status" value="1"/>
</dbReference>
<evidence type="ECO:0000256" key="6">
    <source>
        <dbReference type="ARBA" id="ARBA00022741"/>
    </source>
</evidence>
<gene>
    <name evidence="13" type="ORF">FS935_02605</name>
</gene>
<dbReference type="InterPro" id="IPR011009">
    <property type="entry name" value="Kinase-like_dom_sf"/>
</dbReference>
<dbReference type="InterPro" id="IPR003594">
    <property type="entry name" value="HATPase_dom"/>
</dbReference>
<evidence type="ECO:0000313" key="13">
    <source>
        <dbReference type="EMBL" id="TXC93102.1"/>
    </source>
</evidence>
<evidence type="ECO:0000256" key="3">
    <source>
        <dbReference type="ARBA" id="ARBA00012438"/>
    </source>
</evidence>
<dbReference type="SUPFAM" id="SSF55781">
    <property type="entry name" value="GAF domain-like"/>
    <property type="match status" value="1"/>
</dbReference>
<evidence type="ECO:0000256" key="2">
    <source>
        <dbReference type="ARBA" id="ARBA00004651"/>
    </source>
</evidence>
<dbReference type="SUPFAM" id="SSF47384">
    <property type="entry name" value="Homodimeric domain of signal transducing histidine kinase"/>
    <property type="match status" value="1"/>
</dbReference>
<dbReference type="RefSeq" id="WP_146945962.1">
    <property type="nucleotide sequence ID" value="NZ_VOQF01000001.1"/>
</dbReference>
<dbReference type="Gene3D" id="3.30.450.40">
    <property type="match status" value="1"/>
</dbReference>
<dbReference type="InterPro" id="IPR036097">
    <property type="entry name" value="HisK_dim/P_sf"/>
</dbReference>
<dbReference type="InterPro" id="IPR053159">
    <property type="entry name" value="Hybrid_Histidine_Kinase"/>
</dbReference>
<dbReference type="InterPro" id="IPR000719">
    <property type="entry name" value="Prot_kinase_dom"/>
</dbReference>
<dbReference type="InterPro" id="IPR036890">
    <property type="entry name" value="HATPase_C_sf"/>
</dbReference>
<dbReference type="Gene3D" id="1.10.287.130">
    <property type="match status" value="1"/>
</dbReference>
<evidence type="ECO:0000256" key="7">
    <source>
        <dbReference type="ARBA" id="ARBA00022777"/>
    </source>
</evidence>
<keyword evidence="6" id="KW-0547">Nucleotide-binding</keyword>
<dbReference type="SUPFAM" id="SSF55874">
    <property type="entry name" value="ATPase domain of HSP90 chaperone/DNA topoisomerase II/histidine kinase"/>
    <property type="match status" value="1"/>
</dbReference>
<dbReference type="FunFam" id="3.30.565.10:FF:000006">
    <property type="entry name" value="Sensor histidine kinase WalK"/>
    <property type="match status" value="1"/>
</dbReference>
<dbReference type="SMART" id="SM00387">
    <property type="entry name" value="HATPase_c"/>
    <property type="match status" value="1"/>
</dbReference>
<dbReference type="SMART" id="SM00220">
    <property type="entry name" value="S_TKc"/>
    <property type="match status" value="1"/>
</dbReference>
<dbReference type="Pfam" id="PF13191">
    <property type="entry name" value="AAA_16"/>
    <property type="match status" value="1"/>
</dbReference>
<evidence type="ECO:0000256" key="9">
    <source>
        <dbReference type="ARBA" id="ARBA00023012"/>
    </source>
</evidence>
<dbReference type="InterPro" id="IPR005467">
    <property type="entry name" value="His_kinase_dom"/>
</dbReference>
<evidence type="ECO:0000256" key="5">
    <source>
        <dbReference type="ARBA" id="ARBA00022679"/>
    </source>
</evidence>
<comment type="catalytic activity">
    <reaction evidence="1">
        <text>ATP + protein L-histidine = ADP + protein N-phospho-L-histidine.</text>
        <dbReference type="EC" id="2.7.13.3"/>
    </reaction>
</comment>
<evidence type="ECO:0000256" key="1">
    <source>
        <dbReference type="ARBA" id="ARBA00000085"/>
    </source>
</evidence>
<feature type="domain" description="Protein kinase" evidence="11">
    <location>
        <begin position="7"/>
        <end position="261"/>
    </location>
</feature>
<dbReference type="PANTHER" id="PTHR43642">
    <property type="entry name" value="HYBRID SIGNAL TRANSDUCTION HISTIDINE KINASE G"/>
    <property type="match status" value="1"/>
</dbReference>
<dbReference type="PROSITE" id="PS50109">
    <property type="entry name" value="HIS_KIN"/>
    <property type="match status" value="1"/>
</dbReference>
<dbReference type="PANTHER" id="PTHR43642:SF1">
    <property type="entry name" value="HYBRID SIGNAL TRANSDUCTION HISTIDINE KINASE G"/>
    <property type="match status" value="1"/>
</dbReference>
<reference evidence="13 14" key="1">
    <citation type="journal article" date="2005" name="Int. J. Syst. Evol. Microbiol.">
        <title>Bacillus litoralis sp. nov., isolated from a tidal flat of the Yellow Sea in Korea.</title>
        <authorList>
            <person name="Yoon J.H."/>
            <person name="Oh T.K."/>
        </authorList>
    </citation>
    <scope>NUCLEOTIDE SEQUENCE [LARGE SCALE GENOMIC DNA]</scope>
    <source>
        <strain evidence="13 14">SW-211</strain>
    </source>
</reference>
<evidence type="ECO:0000259" key="12">
    <source>
        <dbReference type="PROSITE" id="PS50109"/>
    </source>
</evidence>
<sequence>MVTIQNVKSLEIVANLQLSTFYYGYSTIYNQKVLIKFINSHSHSYLEQANKENEILREIKITDVLQPLSVEEGGIITFYRYTPARPLRNIIEKSQSIDEFLEFSIKLTSTVGKLHKQNYIHCNLSPSTIFFDPISKHIKLTGFQYSRNLGTKEIPPYINDVNLELPYISPEQTGRMNRPLDYRSDLYSLGVIFYELLTKRTPFYANTSIEWYQSHLTKQPLHLSEINQQIPNSLAEIILKLLNKSPDERYQSVNSLKEDLLSFKQLREKGMSDLFFISNSNTTSPMFLNQLIGRQEELEQIRSINNIVEKGKSQILLIAGESGTGKTALVEEFKHELKGKPSYFIDGKFDLLVKNYPYSGILDAIKILLKKILIENNVKKRWSKLIQEELSSYLPMLINVLPELMWIIDINYDPVPGHVASSDTQSHFYYMFQKLIRIFAKKEHPLILFLDDIQWADSASLELIEYLLSNKETEYFYVICAFRQNEVKLGHQIYHLQNNLSEIRSINKLILKSLTEKDVVKWLRTINFSSEEDLSYISSYTLRITQGNPFYIRQLFHVFITGKVIDYDDSNKMWTIDKNRLISTNMPEDIITYIENRINILPKKTQNILKIAACIGNIFDLQTLSMDRDYGLTKAILHRAIESGLVIQQVSSNNQNQHDHGKEKYKFVHDQIQDTIYSSINEEEKKAIHLKIGRYLLAHNKNDNSKLLSILYHLNYSKENISDEEKSNLVKMNIQAGEFSRKSAAFQSALSYFLNAYELMGEQWELHYELTFDLFIQLGEAYYLNSQFEQSEYIFDVILNNAKTKVEKLKIYHLKITLYTHVHRVKEAVTTGIAALRLFDEKFPSKPNKLDVLTELVLVKFALLGKKPRDILTLPLITSEEKILILKTLINLNGPTYHVDQNLSSIFMLRAMRMTMKYGLTEFSPLVLNNYALILSAGFSNFNQSFEFGEQALLYSKKNKIIDVQGRVHFVFGSFVNHWKKHIKNNITYLEKSQKFCLQAGNIHLAGANSSFIVISHLINGTHLNELENITNKQKSFISDIKYKISEGYLAEVLEWINHLTGTKKHNWEFKKIIDDDSAKIMHYTIRLKMAFIFDNESFSSLVLQELSSLVTKRLTLVIAPEFYFYEALVLLRRYRNEEHLKVRIGLFIKILKSYKMLVKYAKQSPDNYKGKQLLIKAEMLVITGKKKSAMQVYDEAILSCETSSFVHVTAICYELAGRFYIDQSKQKQASFYLTEAYHYFLKWGALNKANEMLSEYNHYIKSSPLAHQVGNQSLKTQEINAVYHAAQILSGEVQINSLLEKLMTITITNTGATKGTILLKKDDELAVEVQSKQINQLKEQHFSKSIVQFVFRTGQIVQLDNASQHSIFQEDQYIKETNAKSVICLPITYNQEMKGILYLENEQVSHVFTEEQVKFLKLLSTQAAISIENANLYHDLEDKVKERTIELEHAKNELLEANEQVAFAEERRRDLLSNISHDLKAPIASVQGYMEAILDGFAKTEEKRNEYIRNSITRIKSLNILIHDLFDLTQLENGQLSFSFDYVRIDLLLKKIKKSYEYEVSKKGLKLQLQIEEVTEGDYPLIEVDYERMKQVFTNLITNAVKHTEEGGIELCLIIEKQHVLISCSDTGSGIEQDDLPYIFDRNFTVSDHRSLKGNGLGLSISKEIIKKHKGHIWAESKIGTGTTIFIKLPIVDVKEI</sequence>
<dbReference type="Gene3D" id="3.30.565.10">
    <property type="entry name" value="Histidine kinase-like ATPase, C-terminal domain"/>
    <property type="match status" value="1"/>
</dbReference>
<dbReference type="Pfam" id="PF00069">
    <property type="entry name" value="Pkinase"/>
    <property type="match status" value="1"/>
</dbReference>
<comment type="subcellular location">
    <subcellularLocation>
        <location evidence="2">Cell membrane</location>
        <topology evidence="2">Multi-pass membrane protein</topology>
    </subcellularLocation>
</comment>
<accession>A0A5C6WB94</accession>
<dbReference type="GO" id="GO:0005524">
    <property type="term" value="F:ATP binding"/>
    <property type="evidence" value="ECO:0007669"/>
    <property type="project" value="UniProtKB-KW"/>
</dbReference>
<keyword evidence="7" id="KW-0418">Kinase</keyword>
<dbReference type="PROSITE" id="PS00675">
    <property type="entry name" value="SIGMA54_INTERACT_1"/>
    <property type="match status" value="1"/>
</dbReference>
<dbReference type="SUPFAM" id="SSF52540">
    <property type="entry name" value="P-loop containing nucleoside triphosphate hydrolases"/>
    <property type="match status" value="1"/>
</dbReference>
<dbReference type="SUPFAM" id="SSF56112">
    <property type="entry name" value="Protein kinase-like (PK-like)"/>
    <property type="match status" value="1"/>
</dbReference>
<keyword evidence="5" id="KW-0808">Transferase</keyword>
<dbReference type="SMART" id="SM00388">
    <property type="entry name" value="HisKA"/>
    <property type="match status" value="1"/>
</dbReference>
<dbReference type="InterPro" id="IPR027417">
    <property type="entry name" value="P-loop_NTPase"/>
</dbReference>
<keyword evidence="14" id="KW-1185">Reference proteome</keyword>
<dbReference type="Pfam" id="PF00512">
    <property type="entry name" value="HisKA"/>
    <property type="match status" value="1"/>
</dbReference>
<dbReference type="GO" id="GO:0000155">
    <property type="term" value="F:phosphorelay sensor kinase activity"/>
    <property type="evidence" value="ECO:0007669"/>
    <property type="project" value="InterPro"/>
</dbReference>
<evidence type="ECO:0000313" key="14">
    <source>
        <dbReference type="Proteomes" id="UP000321363"/>
    </source>
</evidence>
<dbReference type="CDD" id="cd00082">
    <property type="entry name" value="HisKA"/>
    <property type="match status" value="1"/>
</dbReference>
<organism evidence="13 14">
    <name type="scientific">Metabacillus litoralis</name>
    <dbReference type="NCBI Taxonomy" id="152268"/>
    <lineage>
        <taxon>Bacteria</taxon>
        <taxon>Bacillati</taxon>
        <taxon>Bacillota</taxon>
        <taxon>Bacilli</taxon>
        <taxon>Bacillales</taxon>
        <taxon>Bacillaceae</taxon>
        <taxon>Metabacillus</taxon>
    </lineage>
</organism>
<dbReference type="InterPro" id="IPR003018">
    <property type="entry name" value="GAF"/>
</dbReference>
<dbReference type="EC" id="2.7.13.3" evidence="3"/>
<evidence type="ECO:0000256" key="4">
    <source>
        <dbReference type="ARBA" id="ARBA00022553"/>
    </source>
</evidence>
<dbReference type="InterPro" id="IPR025662">
    <property type="entry name" value="Sigma_54_int_dom_ATP-bd_1"/>
</dbReference>
<keyword evidence="8" id="KW-0067">ATP-binding</keyword>
<dbReference type="InterPro" id="IPR041664">
    <property type="entry name" value="AAA_16"/>
</dbReference>
<proteinExistence type="predicted"/>
<dbReference type="InterPro" id="IPR004358">
    <property type="entry name" value="Sig_transdc_His_kin-like_C"/>
</dbReference>
<dbReference type="PRINTS" id="PR00344">
    <property type="entry name" value="BCTRLSENSOR"/>
</dbReference>
<feature type="coiled-coil region" evidence="10">
    <location>
        <begin position="1434"/>
        <end position="1475"/>
    </location>
</feature>
<keyword evidence="9" id="KW-0902">Two-component regulatory system</keyword>
<dbReference type="GO" id="GO:0005886">
    <property type="term" value="C:plasma membrane"/>
    <property type="evidence" value="ECO:0007669"/>
    <property type="project" value="UniProtKB-SubCell"/>
</dbReference>
<name>A0A5C6WB94_9BACI</name>
<evidence type="ECO:0000256" key="8">
    <source>
        <dbReference type="ARBA" id="ARBA00022840"/>
    </source>
</evidence>
<dbReference type="Pfam" id="PF02518">
    <property type="entry name" value="HATPase_c"/>
    <property type="match status" value="1"/>
</dbReference>
<comment type="caution">
    <text evidence="13">The sequence shown here is derived from an EMBL/GenBank/DDBJ whole genome shotgun (WGS) entry which is preliminary data.</text>
</comment>
<evidence type="ECO:0000259" key="11">
    <source>
        <dbReference type="PROSITE" id="PS50011"/>
    </source>
</evidence>
<dbReference type="InterPro" id="IPR029016">
    <property type="entry name" value="GAF-like_dom_sf"/>
</dbReference>
<protein>
    <recommendedName>
        <fullName evidence="3">histidine kinase</fullName>
        <ecNumber evidence="3">2.7.13.3</ecNumber>
    </recommendedName>
</protein>
<dbReference type="PROSITE" id="PS50011">
    <property type="entry name" value="PROTEIN_KINASE_DOM"/>
    <property type="match status" value="1"/>
</dbReference>
<feature type="domain" description="Histidine kinase" evidence="12">
    <location>
        <begin position="1475"/>
        <end position="1694"/>
    </location>
</feature>
<dbReference type="EMBL" id="VOQF01000001">
    <property type="protein sequence ID" value="TXC93102.1"/>
    <property type="molecule type" value="Genomic_DNA"/>
</dbReference>
<dbReference type="Pfam" id="PF01590">
    <property type="entry name" value="GAF"/>
    <property type="match status" value="1"/>
</dbReference>
<evidence type="ECO:0000256" key="10">
    <source>
        <dbReference type="SAM" id="Coils"/>
    </source>
</evidence>
<dbReference type="Gene3D" id="3.40.50.300">
    <property type="entry name" value="P-loop containing nucleotide triphosphate hydrolases"/>
    <property type="match status" value="1"/>
</dbReference>
<keyword evidence="10" id="KW-0175">Coiled coil</keyword>
<keyword evidence="4" id="KW-0597">Phosphoprotein</keyword>
<dbReference type="Gene3D" id="1.10.510.10">
    <property type="entry name" value="Transferase(Phosphotransferase) domain 1"/>
    <property type="match status" value="1"/>
</dbReference>